<protein>
    <recommendedName>
        <fullName evidence="4">Cysteine-rich transmembrane CYSTM domain-containing protein</fullName>
    </recommendedName>
</protein>
<evidence type="ECO:0000256" key="1">
    <source>
        <dbReference type="SAM" id="MobiDB-lite"/>
    </source>
</evidence>
<proteinExistence type="predicted"/>
<evidence type="ECO:0000313" key="2">
    <source>
        <dbReference type="EMBL" id="RAY13197.1"/>
    </source>
</evidence>
<dbReference type="OrthoDB" id="3210612at2"/>
<dbReference type="Proteomes" id="UP000251891">
    <property type="component" value="Unassembled WGS sequence"/>
</dbReference>
<dbReference type="InterPro" id="IPR043740">
    <property type="entry name" value="DUF5685"/>
</dbReference>
<dbReference type="AlphaFoldDB" id="A0A365H274"/>
<accession>A0A365H274</accession>
<feature type="compositionally biased region" description="Pro residues" evidence="1">
    <location>
        <begin position="286"/>
        <end position="326"/>
    </location>
</feature>
<organism evidence="2 3">
    <name type="scientific">Actinomadura craniellae</name>
    <dbReference type="NCBI Taxonomy" id="2231787"/>
    <lineage>
        <taxon>Bacteria</taxon>
        <taxon>Bacillati</taxon>
        <taxon>Actinomycetota</taxon>
        <taxon>Actinomycetes</taxon>
        <taxon>Streptosporangiales</taxon>
        <taxon>Thermomonosporaceae</taxon>
        <taxon>Actinomadura</taxon>
    </lineage>
</organism>
<reference evidence="2 3" key="1">
    <citation type="submission" date="2018-06" db="EMBL/GenBank/DDBJ databases">
        <title>Actinomadura craniellae sp. nov. isolated from marine sponge Craniella sp.</title>
        <authorList>
            <person name="Li L."/>
            <person name="Xu Q.H."/>
            <person name="Lin H.W."/>
            <person name="Lu Y.H."/>
        </authorList>
    </citation>
    <scope>NUCLEOTIDE SEQUENCE [LARGE SCALE GENOMIC DNA]</scope>
    <source>
        <strain evidence="2 3">LHW63021</strain>
    </source>
</reference>
<name>A0A365H274_9ACTN</name>
<feature type="region of interest" description="Disordered" evidence="1">
    <location>
        <begin position="280"/>
        <end position="326"/>
    </location>
</feature>
<dbReference type="Pfam" id="PF18937">
    <property type="entry name" value="DUF5685"/>
    <property type="match status" value="1"/>
</dbReference>
<evidence type="ECO:0000313" key="3">
    <source>
        <dbReference type="Proteomes" id="UP000251891"/>
    </source>
</evidence>
<gene>
    <name evidence="2" type="ORF">DPM19_22175</name>
</gene>
<dbReference type="RefSeq" id="WP_111869890.1">
    <property type="nucleotide sequence ID" value="NZ_QLYX01000010.1"/>
</dbReference>
<sequence length="396" mass="41870">MFGVIRPCQHGMCTSLFKEWMAHLCGLCLTLRREHGQAARLVTNYDGLLVSVLVEAQRPGGSAHRTAGPCALRGMRTADVVDARDEGARLAAAVSLLLAAGKTRDHLADGDGAHARRPVAAVAGRLAGRWDAAGERTGAAVGFDPGPLRSAALRQAELEATPGLGLLELTEPTELAVAAAFAHTAVLAGRPGNAEPLAEAGRFFGRLAHLLDAVEDYHDDRAAGAFNPLLATGTTAGEARRHCDDALHGLRLALAELELAEPRLVHALLDREARRSVDRVFAGYPPHGPGGYPPGQPYGPGGYPPQQPYGPGGYPPPQYPPGRPPRPPFPVPCFSGTLSCASCGIWQPPWSRWHGRRCRDRCHCTRRRGDGGSGDSCANCCDCSGSCCKCDCCDCS</sequence>
<keyword evidence="3" id="KW-1185">Reference proteome</keyword>
<evidence type="ECO:0008006" key="4">
    <source>
        <dbReference type="Google" id="ProtNLM"/>
    </source>
</evidence>
<comment type="caution">
    <text evidence="2">The sequence shown here is derived from an EMBL/GenBank/DDBJ whole genome shotgun (WGS) entry which is preliminary data.</text>
</comment>
<dbReference type="EMBL" id="QLYX01000010">
    <property type="protein sequence ID" value="RAY13197.1"/>
    <property type="molecule type" value="Genomic_DNA"/>
</dbReference>